<sequence length="72" mass="8188">MKVLILELEECCTQAPNHVVFCLCHLQIAQHRFLLQTCSHLPLLNSFLCSESFFSLLPEHATSSTLSCLFHL</sequence>
<dbReference type="Proteomes" id="UP000291084">
    <property type="component" value="Chromosome 3"/>
</dbReference>
<keyword evidence="2" id="KW-1185">Reference proteome</keyword>
<name>A0A0S3RK39_PHAAN</name>
<dbReference type="AlphaFoldDB" id="A0A0S3RK39"/>
<proteinExistence type="predicted"/>
<evidence type="ECO:0000313" key="2">
    <source>
        <dbReference type="Proteomes" id="UP000291084"/>
    </source>
</evidence>
<reference evidence="1 2" key="1">
    <citation type="journal article" date="2015" name="Sci. Rep.">
        <title>The power of single molecule real-time sequencing technology in the de novo assembly of a eukaryotic genome.</title>
        <authorList>
            <person name="Sakai H."/>
            <person name="Naito K."/>
            <person name="Ogiso-Tanaka E."/>
            <person name="Takahashi Y."/>
            <person name="Iseki K."/>
            <person name="Muto C."/>
            <person name="Satou K."/>
            <person name="Teruya K."/>
            <person name="Shiroma A."/>
            <person name="Shimoji M."/>
            <person name="Hirano T."/>
            <person name="Itoh T."/>
            <person name="Kaga A."/>
            <person name="Tomooka N."/>
        </authorList>
    </citation>
    <scope>NUCLEOTIDE SEQUENCE [LARGE SCALE GENOMIC DNA]</scope>
    <source>
        <strain evidence="2">cv. Shumari</strain>
    </source>
</reference>
<evidence type="ECO:0000313" key="1">
    <source>
        <dbReference type="EMBL" id="BAT80910.1"/>
    </source>
</evidence>
<organism evidence="1 2">
    <name type="scientific">Vigna angularis var. angularis</name>
    <dbReference type="NCBI Taxonomy" id="157739"/>
    <lineage>
        <taxon>Eukaryota</taxon>
        <taxon>Viridiplantae</taxon>
        <taxon>Streptophyta</taxon>
        <taxon>Embryophyta</taxon>
        <taxon>Tracheophyta</taxon>
        <taxon>Spermatophyta</taxon>
        <taxon>Magnoliopsida</taxon>
        <taxon>eudicotyledons</taxon>
        <taxon>Gunneridae</taxon>
        <taxon>Pentapetalae</taxon>
        <taxon>rosids</taxon>
        <taxon>fabids</taxon>
        <taxon>Fabales</taxon>
        <taxon>Fabaceae</taxon>
        <taxon>Papilionoideae</taxon>
        <taxon>50 kb inversion clade</taxon>
        <taxon>NPAAA clade</taxon>
        <taxon>indigoferoid/millettioid clade</taxon>
        <taxon>Phaseoleae</taxon>
        <taxon>Vigna</taxon>
    </lineage>
</organism>
<gene>
    <name evidence="1" type="primary">Vigan.03G053400</name>
    <name evidence="1" type="ORF">VIGAN_03053400</name>
</gene>
<dbReference type="EMBL" id="AP015036">
    <property type="protein sequence ID" value="BAT80910.1"/>
    <property type="molecule type" value="Genomic_DNA"/>
</dbReference>
<protein>
    <submittedName>
        <fullName evidence="1">Uncharacterized protein</fullName>
    </submittedName>
</protein>
<accession>A0A0S3RK39</accession>